<dbReference type="GO" id="GO:0008999">
    <property type="term" value="F:protein-N-terminal-alanine acetyltransferase activity"/>
    <property type="evidence" value="ECO:0007669"/>
    <property type="project" value="TreeGrafter"/>
</dbReference>
<dbReference type="Pfam" id="PF13302">
    <property type="entry name" value="Acetyltransf_3"/>
    <property type="match status" value="1"/>
</dbReference>
<evidence type="ECO:0000313" key="2">
    <source>
        <dbReference type="EMBL" id="MVW76093.1"/>
    </source>
</evidence>
<gene>
    <name evidence="2" type="ORF">GJV18_12270</name>
</gene>
<dbReference type="Gene3D" id="3.40.630.30">
    <property type="match status" value="1"/>
</dbReference>
<dbReference type="RefSeq" id="WP_160345799.1">
    <property type="nucleotide sequence ID" value="NZ_WKJZ01000001.1"/>
</dbReference>
<dbReference type="InterPro" id="IPR016181">
    <property type="entry name" value="Acyl_CoA_acyltransferase"/>
</dbReference>
<name>A0A6I4L286_9PSED</name>
<reference evidence="2 3" key="1">
    <citation type="submission" date="2019-11" db="EMBL/GenBank/DDBJ databases">
        <title>Pseudomonas flavidum sp. nov., isolated from Baiyang Lake.</title>
        <authorList>
            <person name="Zhao Y."/>
        </authorList>
    </citation>
    <scope>NUCLEOTIDE SEQUENCE [LARGE SCALE GENOMIC DNA]</scope>
    <source>
        <strain evidence="3">R-22-3 w-18</strain>
    </source>
</reference>
<feature type="domain" description="N-acetyltransferase" evidence="1">
    <location>
        <begin position="12"/>
        <end position="172"/>
    </location>
</feature>
<sequence length="179" mass="20426">MVAEGRVYLRALTVADVSPEYVGWLNDADVNRYMEIRHSINTEESCRDFVRSMDDDPNSFLFGIYSAFDDRHIGNIKIGFINWLYKTGQISFFIGDKSCWGRGYASDAISLVTRFGFCELGLERLEAGCYESNLASLKVLMKCGYSVEGFFRKSFILDGRRESCFWLALLRSETVYASS</sequence>
<accession>A0A6I4L286</accession>
<dbReference type="GO" id="GO:0005737">
    <property type="term" value="C:cytoplasm"/>
    <property type="evidence" value="ECO:0007669"/>
    <property type="project" value="TreeGrafter"/>
</dbReference>
<dbReference type="AlphaFoldDB" id="A0A6I4L286"/>
<evidence type="ECO:0000313" key="3">
    <source>
        <dbReference type="Proteomes" id="UP000429555"/>
    </source>
</evidence>
<keyword evidence="3" id="KW-1185">Reference proteome</keyword>
<dbReference type="PROSITE" id="PS51186">
    <property type="entry name" value="GNAT"/>
    <property type="match status" value="1"/>
</dbReference>
<protein>
    <submittedName>
        <fullName evidence="2">GNAT family N-acetyltransferase</fullName>
    </submittedName>
</protein>
<dbReference type="Proteomes" id="UP000429555">
    <property type="component" value="Unassembled WGS sequence"/>
</dbReference>
<keyword evidence="2" id="KW-0808">Transferase</keyword>
<comment type="caution">
    <text evidence="2">The sequence shown here is derived from an EMBL/GenBank/DDBJ whole genome shotgun (WGS) entry which is preliminary data.</text>
</comment>
<proteinExistence type="predicted"/>
<dbReference type="InterPro" id="IPR000182">
    <property type="entry name" value="GNAT_dom"/>
</dbReference>
<organism evidence="2 3">
    <name type="scientific">Pseudomonas xionganensis</name>
    <dbReference type="NCBI Taxonomy" id="2654845"/>
    <lineage>
        <taxon>Bacteria</taxon>
        <taxon>Pseudomonadati</taxon>
        <taxon>Pseudomonadota</taxon>
        <taxon>Gammaproteobacteria</taxon>
        <taxon>Pseudomonadales</taxon>
        <taxon>Pseudomonadaceae</taxon>
        <taxon>Pseudomonas</taxon>
    </lineage>
</organism>
<evidence type="ECO:0000259" key="1">
    <source>
        <dbReference type="PROSITE" id="PS51186"/>
    </source>
</evidence>
<dbReference type="InterPro" id="IPR051908">
    <property type="entry name" value="Ribosomal_N-acetyltransferase"/>
</dbReference>
<dbReference type="SUPFAM" id="SSF55729">
    <property type="entry name" value="Acyl-CoA N-acyltransferases (Nat)"/>
    <property type="match status" value="1"/>
</dbReference>
<dbReference type="GO" id="GO:1990189">
    <property type="term" value="F:protein N-terminal-serine acetyltransferase activity"/>
    <property type="evidence" value="ECO:0007669"/>
    <property type="project" value="TreeGrafter"/>
</dbReference>
<dbReference type="PANTHER" id="PTHR43441">
    <property type="entry name" value="RIBOSOMAL-PROTEIN-SERINE ACETYLTRANSFERASE"/>
    <property type="match status" value="1"/>
</dbReference>
<dbReference type="PANTHER" id="PTHR43441:SF11">
    <property type="entry name" value="RIBOSOMAL-PROTEIN-SERINE ACETYLTRANSFERASE"/>
    <property type="match status" value="1"/>
</dbReference>
<dbReference type="EMBL" id="WKJZ01000001">
    <property type="protein sequence ID" value="MVW76093.1"/>
    <property type="molecule type" value="Genomic_DNA"/>
</dbReference>